<dbReference type="InterPro" id="IPR006566">
    <property type="entry name" value="FBD"/>
</dbReference>
<dbReference type="SMART" id="SM00256">
    <property type="entry name" value="FBOX"/>
    <property type="match status" value="1"/>
</dbReference>
<dbReference type="InterPro" id="IPR001810">
    <property type="entry name" value="F-box_dom"/>
</dbReference>
<dbReference type="PROSITE" id="PS50181">
    <property type="entry name" value="FBOX"/>
    <property type="match status" value="1"/>
</dbReference>
<dbReference type="Proteomes" id="UP000264353">
    <property type="component" value="Chromosome A3"/>
</dbReference>
<organism evidence="2 3">
    <name type="scientific">Brassica campestris</name>
    <name type="common">Field mustard</name>
    <dbReference type="NCBI Taxonomy" id="3711"/>
    <lineage>
        <taxon>Eukaryota</taxon>
        <taxon>Viridiplantae</taxon>
        <taxon>Streptophyta</taxon>
        <taxon>Embryophyta</taxon>
        <taxon>Tracheophyta</taxon>
        <taxon>Spermatophyta</taxon>
        <taxon>Magnoliopsida</taxon>
        <taxon>eudicotyledons</taxon>
        <taxon>Gunneridae</taxon>
        <taxon>Pentapetalae</taxon>
        <taxon>rosids</taxon>
        <taxon>malvids</taxon>
        <taxon>Brassicales</taxon>
        <taxon>Brassicaceae</taxon>
        <taxon>Brassiceae</taxon>
        <taxon>Brassica</taxon>
    </lineage>
</organism>
<dbReference type="Pfam" id="PF00646">
    <property type="entry name" value="F-box"/>
    <property type="match status" value="1"/>
</dbReference>
<evidence type="ECO:0000313" key="2">
    <source>
        <dbReference type="EMBL" id="RID72234.1"/>
    </source>
</evidence>
<dbReference type="InterPro" id="IPR053781">
    <property type="entry name" value="F-box_AtFBL13-like"/>
</dbReference>
<dbReference type="AlphaFoldDB" id="A0A398A6E2"/>
<dbReference type="InterPro" id="IPR036047">
    <property type="entry name" value="F-box-like_dom_sf"/>
</dbReference>
<dbReference type="PANTHER" id="PTHR31900:SF36">
    <property type="entry name" value="F-BOX DOMAIN-CONTAINING PROTEIN"/>
    <property type="match status" value="1"/>
</dbReference>
<feature type="domain" description="F-box" evidence="1">
    <location>
        <begin position="1"/>
        <end position="51"/>
    </location>
</feature>
<gene>
    <name evidence="2" type="ORF">BRARA_C04136</name>
</gene>
<evidence type="ECO:0000313" key="3">
    <source>
        <dbReference type="Proteomes" id="UP000264353"/>
    </source>
</evidence>
<dbReference type="SUPFAM" id="SSF81383">
    <property type="entry name" value="F-box domain"/>
    <property type="match status" value="1"/>
</dbReference>
<dbReference type="SMART" id="SM00579">
    <property type="entry name" value="FBD"/>
    <property type="match status" value="1"/>
</dbReference>
<dbReference type="SUPFAM" id="SSF52047">
    <property type="entry name" value="RNI-like"/>
    <property type="match status" value="1"/>
</dbReference>
<protein>
    <recommendedName>
        <fullName evidence="1">F-box domain-containing protein</fullName>
    </recommendedName>
</protein>
<evidence type="ECO:0000259" key="1">
    <source>
        <dbReference type="PROSITE" id="PS50181"/>
    </source>
</evidence>
<dbReference type="InterPro" id="IPR050232">
    <property type="entry name" value="FBL13/AtMIF1-like"/>
</dbReference>
<name>A0A398A6E2_BRACM</name>
<dbReference type="CDD" id="cd22160">
    <property type="entry name" value="F-box_AtFBL13-like"/>
    <property type="match status" value="1"/>
</dbReference>
<dbReference type="EMBL" id="CM010630">
    <property type="protein sequence ID" value="RID72234.1"/>
    <property type="molecule type" value="Genomic_DNA"/>
</dbReference>
<dbReference type="InterPro" id="IPR032675">
    <property type="entry name" value="LRR_dom_sf"/>
</dbReference>
<proteinExistence type="predicted"/>
<dbReference type="Gene3D" id="3.80.10.10">
    <property type="entry name" value="Ribonuclease Inhibitor"/>
    <property type="match status" value="1"/>
</dbReference>
<accession>A0A398A6E2</accession>
<dbReference type="Pfam" id="PF08387">
    <property type="entry name" value="FBD"/>
    <property type="match status" value="1"/>
</dbReference>
<reference evidence="2 3" key="1">
    <citation type="submission" date="2018-06" db="EMBL/GenBank/DDBJ databases">
        <title>WGS assembly of Brassica rapa FPsc.</title>
        <authorList>
            <person name="Bowman J."/>
            <person name="Kohchi T."/>
            <person name="Yamato K."/>
            <person name="Jenkins J."/>
            <person name="Shu S."/>
            <person name="Ishizaki K."/>
            <person name="Yamaoka S."/>
            <person name="Nishihama R."/>
            <person name="Nakamura Y."/>
            <person name="Berger F."/>
            <person name="Adam C."/>
            <person name="Aki S."/>
            <person name="Althoff F."/>
            <person name="Araki T."/>
            <person name="Arteaga-Vazquez M."/>
            <person name="Balasubrmanian S."/>
            <person name="Bauer D."/>
            <person name="Boehm C."/>
            <person name="Briginshaw L."/>
            <person name="Caballero-Perez J."/>
            <person name="Catarino B."/>
            <person name="Chen F."/>
            <person name="Chiyoda S."/>
            <person name="Chovatia M."/>
            <person name="Davies K."/>
            <person name="Delmans M."/>
            <person name="Demura T."/>
            <person name="Dierschke T."/>
            <person name="Dolan L."/>
            <person name="Dorantes-Acosta A."/>
            <person name="Eklund D."/>
            <person name="Florent S."/>
            <person name="Flores-Sandoval E."/>
            <person name="Fujiyama A."/>
            <person name="Fukuzawa H."/>
            <person name="Galik B."/>
            <person name="Grimanelli D."/>
            <person name="Grimwood J."/>
            <person name="Grossniklaus U."/>
            <person name="Hamada T."/>
            <person name="Haseloff J."/>
            <person name="Hetherington A."/>
            <person name="Higo A."/>
            <person name="Hirakawa Y."/>
            <person name="Hundley H."/>
            <person name="Ikeda Y."/>
            <person name="Inoue K."/>
            <person name="Inoue S."/>
            <person name="Ishida S."/>
            <person name="Jia Q."/>
            <person name="Kakita M."/>
            <person name="Kanazawa T."/>
            <person name="Kawai Y."/>
            <person name="Kawashima T."/>
            <person name="Kennedy M."/>
            <person name="Kinose K."/>
            <person name="Kinoshita T."/>
            <person name="Kohara Y."/>
            <person name="Koide E."/>
            <person name="Komatsu K."/>
            <person name="Kopischke S."/>
            <person name="Kubo M."/>
            <person name="Kyozuka J."/>
            <person name="Lagercrantz U."/>
            <person name="Lin S."/>
            <person name="Lindquist E."/>
            <person name="Lipzen A."/>
            <person name="Lu C."/>
            <person name="Luna E."/>
            <person name="Martienssen R."/>
            <person name="Minamino N."/>
            <person name="Mizutani M."/>
            <person name="Mizutani M."/>
            <person name="Mochizuki N."/>
            <person name="Monte I."/>
            <person name="Mosher R."/>
            <person name="Nagasaki H."/>
            <person name="Nakagami H."/>
            <person name="Naramoto S."/>
            <person name="Nishitani K."/>
            <person name="Ohtani M."/>
            <person name="Okamoto T."/>
            <person name="Okumura M."/>
            <person name="Phillips J."/>
            <person name="Pollak B."/>
            <person name="Reinders A."/>
            <person name="Roevekamp M."/>
            <person name="Sano R."/>
            <person name="Sawa S."/>
            <person name="Schmid M."/>
            <person name="Shirakawa M."/>
            <person name="Solano R."/>
            <person name="Spunde A."/>
            <person name="Suetsugu N."/>
            <person name="Sugano S."/>
            <person name="Sugiyama A."/>
            <person name="Sun R."/>
            <person name="Suzuki Y."/>
            <person name="Takenaka M."/>
            <person name="Takezawa D."/>
            <person name="Tomogane H."/>
            <person name="Tsuzuki M."/>
            <person name="Ueda T."/>
            <person name="Umeda M."/>
            <person name="Ward J."/>
            <person name="Watanabe Y."/>
            <person name="Yazaki K."/>
            <person name="Yokoyama R."/>
            <person name="Yoshitake Y."/>
            <person name="Yotsui I."/>
            <person name="Zachgo S."/>
            <person name="Schmutz J."/>
        </authorList>
    </citation>
    <scope>NUCLEOTIDE SEQUENCE [LARGE SCALE GENOMIC DNA]</scope>
    <source>
        <strain evidence="3">cv. B-3</strain>
    </source>
</reference>
<sequence length="297" mass="33863">MGMISDLPDHMLLKILSWLPTREVVATMLLSRQWKFLWKQVAKLDYDFSQNDGKTFRTLSTGFCSYTRVGFLEVSSYRNVGTWINFAVSRKVRDLEIDLTAARNPMITTLPKSMYTCGTLTCLKVKALVLDDIPEEYPICLASLRYLYLSVSSQVSAHMFIGKLTAGAPLLKKSVVRGDNVYNKQFLDYMARKNSLKSFTLCSSESCNLRRCFLWAEPITTSFPKCLSSTLETLEWRDYMDTQFDKDVISFLLKNSTCLTKVKIVPVSTAGDIEKLRIRTYLSNLSRGSTACQRIFP</sequence>
<dbReference type="PANTHER" id="PTHR31900">
    <property type="entry name" value="F-BOX/RNI SUPERFAMILY PROTEIN-RELATED"/>
    <property type="match status" value="1"/>
</dbReference>